<dbReference type="GO" id="GO:0005524">
    <property type="term" value="F:ATP binding"/>
    <property type="evidence" value="ECO:0007669"/>
    <property type="project" value="UniProtKB-KW"/>
</dbReference>
<dbReference type="Pfam" id="PF00005">
    <property type="entry name" value="ABC_tran"/>
    <property type="match status" value="1"/>
</dbReference>
<dbReference type="EMBL" id="JAUSTN010000002">
    <property type="protein sequence ID" value="MDQ0274485.1"/>
    <property type="molecule type" value="Genomic_DNA"/>
</dbReference>
<dbReference type="PANTHER" id="PTHR42939:SF3">
    <property type="entry name" value="ABC TRANSPORTER ATP-BINDING COMPONENT"/>
    <property type="match status" value="1"/>
</dbReference>
<evidence type="ECO:0000313" key="6">
    <source>
        <dbReference type="Proteomes" id="UP001236559"/>
    </source>
</evidence>
<keyword evidence="2" id="KW-0547">Nucleotide-binding</keyword>
<evidence type="ECO:0000259" key="4">
    <source>
        <dbReference type="PROSITE" id="PS50893"/>
    </source>
</evidence>
<dbReference type="InterPro" id="IPR003593">
    <property type="entry name" value="AAA+_ATPase"/>
</dbReference>
<gene>
    <name evidence="5" type="ORF">J2S72_000493</name>
</gene>
<dbReference type="InterPro" id="IPR003439">
    <property type="entry name" value="ABC_transporter-like_ATP-bd"/>
</dbReference>
<accession>A0ABU0AU07</accession>
<dbReference type="Gene3D" id="3.40.50.300">
    <property type="entry name" value="P-loop containing nucleotide triphosphate hydrolases"/>
    <property type="match status" value="1"/>
</dbReference>
<dbReference type="PROSITE" id="PS00211">
    <property type="entry name" value="ABC_TRANSPORTER_1"/>
    <property type="match status" value="1"/>
</dbReference>
<evidence type="ECO:0000256" key="3">
    <source>
        <dbReference type="ARBA" id="ARBA00022840"/>
    </source>
</evidence>
<sequence>MLIIKDVNKKLGDFNLKNINLELKQGFILGLIGVNGGGKTSLIKLIMNIISPDSGNIEIFGIENLRKNNKEIKDKIGFVLDEFPFKEYPHLTLSDICDLFKKVYSNFSEKEFLNLVKELDFPLYTKVKNMSKGQLSKAQIALALCHKAELIVMDEPSSGLDPLVRRKFLALIRKYVNENNASAIFSTHITEDLEGYADYISIIDDGRIIKNLMIEDLNDYKVVNLEKNSQKNIEDFSLIGKEDKDFYIEGLAYKIEADQNVNVRNANLVDLLYYYHRSNHEK</sequence>
<comment type="caution">
    <text evidence="5">The sequence shown here is derived from an EMBL/GenBank/DDBJ whole genome shotgun (WGS) entry which is preliminary data.</text>
</comment>
<dbReference type="InterPro" id="IPR027417">
    <property type="entry name" value="P-loop_NTPase"/>
</dbReference>
<dbReference type="CDD" id="cd03230">
    <property type="entry name" value="ABC_DR_subfamily_A"/>
    <property type="match status" value="1"/>
</dbReference>
<dbReference type="Proteomes" id="UP001236559">
    <property type="component" value="Unassembled WGS sequence"/>
</dbReference>
<evidence type="ECO:0000256" key="1">
    <source>
        <dbReference type="ARBA" id="ARBA00022448"/>
    </source>
</evidence>
<dbReference type="RefSeq" id="WP_023055496.1">
    <property type="nucleotide sequence ID" value="NZ_JAUSTN010000002.1"/>
</dbReference>
<keyword evidence="6" id="KW-1185">Reference proteome</keyword>
<evidence type="ECO:0000313" key="5">
    <source>
        <dbReference type="EMBL" id="MDQ0274485.1"/>
    </source>
</evidence>
<protein>
    <submittedName>
        <fullName evidence="5">ABC-2 type transport system ATP-binding protein</fullName>
    </submittedName>
</protein>
<dbReference type="InterPro" id="IPR017871">
    <property type="entry name" value="ABC_transporter-like_CS"/>
</dbReference>
<dbReference type="InterPro" id="IPR051782">
    <property type="entry name" value="ABC_Transporter_VariousFunc"/>
</dbReference>
<evidence type="ECO:0000256" key="2">
    <source>
        <dbReference type="ARBA" id="ARBA00022741"/>
    </source>
</evidence>
<feature type="domain" description="ABC transporter" evidence="4">
    <location>
        <begin position="2"/>
        <end position="230"/>
    </location>
</feature>
<dbReference type="PROSITE" id="PS50893">
    <property type="entry name" value="ABC_TRANSPORTER_2"/>
    <property type="match status" value="1"/>
</dbReference>
<dbReference type="SUPFAM" id="SSF52540">
    <property type="entry name" value="P-loop containing nucleoside triphosphate hydrolases"/>
    <property type="match status" value="1"/>
</dbReference>
<dbReference type="PANTHER" id="PTHR42939">
    <property type="entry name" value="ABC TRANSPORTER ATP-BINDING PROTEIN ALBC-RELATED"/>
    <property type="match status" value="1"/>
</dbReference>
<keyword evidence="3 5" id="KW-0067">ATP-binding</keyword>
<name>A0ABU0AU07_9FIRM</name>
<organism evidence="5 6">
    <name type="scientific">Peptoniphilus koenoeneniae</name>
    <dbReference type="NCBI Taxonomy" id="507751"/>
    <lineage>
        <taxon>Bacteria</taxon>
        <taxon>Bacillati</taxon>
        <taxon>Bacillota</taxon>
        <taxon>Tissierellia</taxon>
        <taxon>Tissierellales</taxon>
        <taxon>Peptoniphilaceae</taxon>
        <taxon>Peptoniphilus</taxon>
    </lineage>
</organism>
<proteinExistence type="predicted"/>
<reference evidence="5 6" key="1">
    <citation type="submission" date="2023-07" db="EMBL/GenBank/DDBJ databases">
        <title>Genomic Encyclopedia of Type Strains, Phase IV (KMG-IV): sequencing the most valuable type-strain genomes for metagenomic binning, comparative biology and taxonomic classification.</title>
        <authorList>
            <person name="Goeker M."/>
        </authorList>
    </citation>
    <scope>NUCLEOTIDE SEQUENCE [LARGE SCALE GENOMIC DNA]</scope>
    <source>
        <strain evidence="5 6">DSM 22616</strain>
    </source>
</reference>
<keyword evidence="1" id="KW-0813">Transport</keyword>
<dbReference type="SMART" id="SM00382">
    <property type="entry name" value="AAA"/>
    <property type="match status" value="1"/>
</dbReference>